<reference evidence="1 2" key="1">
    <citation type="submission" date="2019-04" db="EMBL/GenBank/DDBJ databases">
        <title>High contiguity whole genome sequence and gene annotation resource for two Venturia nashicola isolates.</title>
        <authorList>
            <person name="Prokchorchik M."/>
            <person name="Won K."/>
            <person name="Lee Y."/>
            <person name="Choi E.D."/>
            <person name="Segonzac C."/>
            <person name="Sohn K.H."/>
        </authorList>
    </citation>
    <scope>NUCLEOTIDE SEQUENCE [LARGE SCALE GENOMIC DNA]</scope>
    <source>
        <strain evidence="1 2">PRI2</strain>
    </source>
</reference>
<evidence type="ECO:0000313" key="2">
    <source>
        <dbReference type="Proteomes" id="UP000298493"/>
    </source>
</evidence>
<comment type="caution">
    <text evidence="1">The sequence shown here is derived from an EMBL/GenBank/DDBJ whole genome shotgun (WGS) entry which is preliminary data.</text>
</comment>
<dbReference type="EMBL" id="SNSC02000006">
    <property type="protein sequence ID" value="TID23530.1"/>
    <property type="molecule type" value="Genomic_DNA"/>
</dbReference>
<accession>A0A4Z1PJH0</accession>
<name>A0A4Z1PJH0_9PEZI</name>
<dbReference type="AlphaFoldDB" id="A0A4Z1PJH0"/>
<organism evidence="1 2">
    <name type="scientific">Venturia nashicola</name>
    <dbReference type="NCBI Taxonomy" id="86259"/>
    <lineage>
        <taxon>Eukaryota</taxon>
        <taxon>Fungi</taxon>
        <taxon>Dikarya</taxon>
        <taxon>Ascomycota</taxon>
        <taxon>Pezizomycotina</taxon>
        <taxon>Dothideomycetes</taxon>
        <taxon>Pleosporomycetidae</taxon>
        <taxon>Venturiales</taxon>
        <taxon>Venturiaceae</taxon>
        <taxon>Venturia</taxon>
    </lineage>
</organism>
<gene>
    <name evidence="1" type="ORF">E6O75_ATG03166</name>
</gene>
<keyword evidence="1" id="KW-0645">Protease</keyword>
<dbReference type="PANTHER" id="PTHR40788">
    <property type="entry name" value="CLR5 DOMAIN-CONTAINING PROTEIN-RELATED"/>
    <property type="match status" value="1"/>
</dbReference>
<sequence>MSAMDFSDRRLQRTPDWEPVEKGIIDTDSLVHSFDTGFGSPLRQREASAFQASSSEIKSKLKTRGTSLTEHTLFSQAHTKAMEEQVSLKQRLFHLKERDWRVFHSLFYQPSSENAVDEIKFHDFLHAMSSIGFSYQKMGGSAWLFVPPIEWKSRGISFHEPHGVDTKISFWMARQIGRLLQRVYGWGRNNFAAE</sequence>
<dbReference type="GO" id="GO:0004177">
    <property type="term" value="F:aminopeptidase activity"/>
    <property type="evidence" value="ECO:0007669"/>
    <property type="project" value="UniProtKB-KW"/>
</dbReference>
<dbReference type="Proteomes" id="UP000298493">
    <property type="component" value="Unassembled WGS sequence"/>
</dbReference>
<proteinExistence type="predicted"/>
<dbReference type="PANTHER" id="PTHR40788:SF2">
    <property type="entry name" value="CLR5 DOMAIN-CONTAINING PROTEIN"/>
    <property type="match status" value="1"/>
</dbReference>
<dbReference type="STRING" id="86259.A0A4Z1PJH0"/>
<protein>
    <submittedName>
        <fullName evidence="1">Leucine aminopeptidase 2</fullName>
    </submittedName>
</protein>
<evidence type="ECO:0000313" key="1">
    <source>
        <dbReference type="EMBL" id="TID23530.1"/>
    </source>
</evidence>
<keyword evidence="1" id="KW-0031">Aminopeptidase</keyword>
<keyword evidence="1" id="KW-0378">Hydrolase</keyword>
<keyword evidence="2" id="KW-1185">Reference proteome</keyword>